<keyword evidence="7 9" id="KW-0578">Host cell lysis by virus</keyword>
<dbReference type="InterPro" id="IPR023347">
    <property type="entry name" value="Lysozyme_dom_sf"/>
</dbReference>
<dbReference type="SUPFAM" id="SSF53955">
    <property type="entry name" value="Lysozyme-like"/>
    <property type="match status" value="1"/>
</dbReference>
<evidence type="ECO:0000256" key="8">
    <source>
        <dbReference type="ARBA" id="ARBA00023295"/>
    </source>
</evidence>
<dbReference type="PANTHER" id="PTHR38107:SF3">
    <property type="entry name" value="LYSOZYME RRRD-RELATED"/>
    <property type="match status" value="1"/>
</dbReference>
<evidence type="ECO:0000256" key="9">
    <source>
        <dbReference type="HAMAP-Rule" id="MF_04110"/>
    </source>
</evidence>
<dbReference type="GO" id="GO:0009253">
    <property type="term" value="P:peptidoglycan catabolic process"/>
    <property type="evidence" value="ECO:0007669"/>
    <property type="project" value="UniProtKB-UniRule"/>
</dbReference>
<dbReference type="InterPro" id="IPR002196">
    <property type="entry name" value="Glyco_hydro_24"/>
</dbReference>
<name>A0A9E7QXY8_9CAUD</name>
<keyword evidence="12" id="KW-1185">Reference proteome</keyword>
<keyword evidence="5 9" id="KW-0378">Hydrolase</keyword>
<dbReference type="CDD" id="cd16900">
    <property type="entry name" value="endolysin_R21-like"/>
    <property type="match status" value="1"/>
</dbReference>
<dbReference type="EC" id="3.2.1.17" evidence="9"/>
<evidence type="ECO:0000256" key="4">
    <source>
        <dbReference type="ARBA" id="ARBA00022638"/>
    </source>
</evidence>
<proteinExistence type="inferred from homology"/>
<dbReference type="GO" id="GO:0042742">
    <property type="term" value="P:defense response to bacterium"/>
    <property type="evidence" value="ECO:0007669"/>
    <property type="project" value="UniProtKB-KW"/>
</dbReference>
<dbReference type="Proteomes" id="UP001058734">
    <property type="component" value="Segment"/>
</dbReference>
<dbReference type="GO" id="GO:0044659">
    <property type="term" value="P:viral release from host cell by cytolysis"/>
    <property type="evidence" value="ECO:0007669"/>
    <property type="project" value="UniProtKB-UniRule"/>
</dbReference>
<dbReference type="Pfam" id="PF00959">
    <property type="entry name" value="Phage_lysozyme"/>
    <property type="match status" value="1"/>
</dbReference>
<keyword evidence="6 9" id="KW-0204">Cytolysis</keyword>
<feature type="active site" description="Proton donor/acceptor" evidence="9">
    <location>
        <position position="36"/>
    </location>
</feature>
<dbReference type="GO" id="GO:0030430">
    <property type="term" value="C:host cell cytoplasm"/>
    <property type="evidence" value="ECO:0007669"/>
    <property type="project" value="UniProtKB-SubCell"/>
</dbReference>
<dbReference type="Gene3D" id="1.10.530.40">
    <property type="match status" value="1"/>
</dbReference>
<organism evidence="11 12">
    <name type="scientific">Ralstonia phage BHDT_So9</name>
    <dbReference type="NCBI Taxonomy" id="2972464"/>
    <lineage>
        <taxon>Viruses</taxon>
        <taxon>Duplodnaviria</taxon>
        <taxon>Heunggongvirae</taxon>
        <taxon>Uroviricota</taxon>
        <taxon>Caudoviricetes</taxon>
        <taxon>Autographivirales</taxon>
        <taxon>Autonotataviridae</taxon>
        <taxon>Okabevirinae</taxon>
        <taxon>Higashivirus</taxon>
        <taxon>Higashivirus BHDTSo9</taxon>
    </lineage>
</organism>
<evidence type="ECO:0000256" key="2">
    <source>
        <dbReference type="ARBA" id="ARBA00022529"/>
    </source>
</evidence>
<evidence type="ECO:0000256" key="6">
    <source>
        <dbReference type="ARBA" id="ARBA00022852"/>
    </source>
</evidence>
<keyword evidence="2 9" id="KW-0929">Antimicrobial</keyword>
<comment type="similarity">
    <text evidence="9 10">Belongs to the glycosyl hydrolase 24 family.</text>
</comment>
<comment type="subcellular location">
    <subcellularLocation>
        <location evidence="9">Host cytoplasm</location>
    </subcellularLocation>
    <text evidence="9">The endolysin is cytoplasmic, but can reach the periplasmic space with the help of the holins which disrupt the host cell membrane.</text>
</comment>
<dbReference type="InterPro" id="IPR034690">
    <property type="entry name" value="Endolysin_T4_type"/>
</dbReference>
<keyword evidence="4 9" id="KW-0081">Bacteriolytic enzyme</keyword>
<keyword evidence="8 9" id="KW-0326">Glycosidase</keyword>
<dbReference type="HAMAP" id="MF_04110">
    <property type="entry name" value="ENDOLYSIN_T4"/>
    <property type="match status" value="1"/>
</dbReference>
<dbReference type="PANTHER" id="PTHR38107">
    <property type="match status" value="1"/>
</dbReference>
<evidence type="ECO:0000256" key="5">
    <source>
        <dbReference type="ARBA" id="ARBA00022801"/>
    </source>
</evidence>
<evidence type="ECO:0000256" key="10">
    <source>
        <dbReference type="RuleBase" id="RU003788"/>
    </source>
</evidence>
<keyword evidence="3 9" id="KW-1188">Viral release from host cell</keyword>
<reference evidence="11" key="1">
    <citation type="submission" date="2022-07" db="EMBL/GenBank/DDBJ databases">
        <title>Biological characterization and genomic analysis of novel phages DLDT_So2 and BHDT_So9 against Pseudomonas solanacearum, an infectious agent in tomato in Vietnam.</title>
        <authorList>
            <person name="Pham Q.-A.N."/>
            <person name="To N.H."/>
            <person name="Vo N."/>
            <person name="Tu V.Q."/>
            <person name="Nguyen T.M."/>
            <person name="Nguyen H.D."/>
            <person name="Andrew M."/>
            <person name="Le T.-T.T."/>
            <person name="Vo P.T."/>
            <person name="Huynh O.N."/>
            <person name="Hoang H.A."/>
        </authorList>
    </citation>
    <scope>NUCLEOTIDE SEQUENCE</scope>
</reference>
<dbReference type="EMBL" id="OP087422">
    <property type="protein sequence ID" value="UWI83504.1"/>
    <property type="molecule type" value="Genomic_DNA"/>
</dbReference>
<comment type="function">
    <text evidence="9">Endolysin with lysozyme activity that degrades host peptidoglycans and participates with the holin and spanin proteins in the sequential events which lead to the programmed host cell lysis releasing the mature viral particles. Once the holin has permeabilized the host cell membrane, the endolysin can reach the periplasm and break down the peptidoglycan layer.</text>
</comment>
<accession>A0A9E7QXY8</accession>
<dbReference type="GO" id="GO:0003796">
    <property type="term" value="F:lysozyme activity"/>
    <property type="evidence" value="ECO:0007669"/>
    <property type="project" value="UniProtKB-UniRule"/>
</dbReference>
<dbReference type="GO" id="GO:0016998">
    <property type="term" value="P:cell wall macromolecule catabolic process"/>
    <property type="evidence" value="ECO:0007669"/>
    <property type="project" value="InterPro"/>
</dbReference>
<protein>
    <recommendedName>
        <fullName evidence="9">Endolysin</fullName>
        <ecNumber evidence="9">3.2.1.17</ecNumber>
    </recommendedName>
    <alternativeName>
        <fullName evidence="9">Lysis protein</fullName>
    </alternativeName>
    <alternativeName>
        <fullName evidence="9">Lysozyme</fullName>
    </alternativeName>
    <alternativeName>
        <fullName evidence="9">Muramidase</fullName>
    </alternativeName>
</protein>
<comment type="catalytic activity">
    <reaction evidence="1 9 10">
        <text>Hydrolysis of (1-&gt;4)-beta-linkages between N-acetylmuramic acid and N-acetyl-D-glucosamine residues in a peptidoglycan and between N-acetyl-D-glucosamine residues in chitodextrins.</text>
        <dbReference type="EC" id="3.2.1.17"/>
    </reaction>
</comment>
<evidence type="ECO:0000313" key="11">
    <source>
        <dbReference type="EMBL" id="UWI83504.1"/>
    </source>
</evidence>
<feature type="active site" description="Proton donor/acceptor" evidence="9">
    <location>
        <position position="27"/>
    </location>
</feature>
<dbReference type="InterPro" id="IPR023346">
    <property type="entry name" value="Lysozyme-like_dom_sf"/>
</dbReference>
<sequence length="165" mass="18274">MAALRQRIAVGLLTASVAGLAFITSGERREYTAYADPALGWKVPTICDGHTGPDVYRGQRANDAMCDAWRAKDAEVSIKAIRRCSGDAKLTQNEFDALVSLVHNIGPTAYCGSTMSRLIREGRLDEVPGQFDRWVYSGGKKLRGLVNRRQSERRLWEVGDYGPVR</sequence>
<evidence type="ECO:0000256" key="3">
    <source>
        <dbReference type="ARBA" id="ARBA00022612"/>
    </source>
</evidence>
<evidence type="ECO:0000256" key="7">
    <source>
        <dbReference type="ARBA" id="ARBA00023142"/>
    </source>
</evidence>
<dbReference type="InterPro" id="IPR051018">
    <property type="entry name" value="Bacteriophage_GH24"/>
</dbReference>
<keyword evidence="9" id="KW-1035">Host cytoplasm</keyword>
<evidence type="ECO:0000256" key="1">
    <source>
        <dbReference type="ARBA" id="ARBA00000632"/>
    </source>
</evidence>
<evidence type="ECO:0000313" key="12">
    <source>
        <dbReference type="Proteomes" id="UP001058734"/>
    </source>
</evidence>